<dbReference type="Pfam" id="PF13434">
    <property type="entry name" value="Lys_Orn_oxgnase"/>
    <property type="match status" value="1"/>
</dbReference>
<dbReference type="EMBL" id="CM001475">
    <property type="protein sequence ID" value="EIC30052.1"/>
    <property type="molecule type" value="Genomic_DNA"/>
</dbReference>
<reference evidence="8 9" key="1">
    <citation type="journal article" date="2013" name="Genome Announc.">
        <title>Genome Sequence of the Obligate Gammaproteobacterial Methanotroph Methylomicrobium album Strain BG8.</title>
        <authorList>
            <person name="Kits K.D."/>
            <person name="Kalyuzhnaya M.G."/>
            <person name="Klotz M.G."/>
            <person name="Jetten M.S."/>
            <person name="Op den Camp H.J."/>
            <person name="Vuilleumier S."/>
            <person name="Bringel F."/>
            <person name="Dispirito A.A."/>
            <person name="Murrell J.C."/>
            <person name="Bruce D."/>
            <person name="Cheng J.F."/>
            <person name="Copeland A."/>
            <person name="Goodwin L."/>
            <person name="Hauser L."/>
            <person name="Lajus A."/>
            <person name="Land M.L."/>
            <person name="Lapidus A."/>
            <person name="Lucas S."/>
            <person name="Medigue C."/>
            <person name="Pitluck S."/>
            <person name="Woyke T."/>
            <person name="Zeytun A."/>
            <person name="Stein L.Y."/>
        </authorList>
    </citation>
    <scope>NUCLEOTIDE SEQUENCE [LARGE SCALE GENOMIC DNA]</scope>
    <source>
        <strain evidence="8 9">BG8</strain>
    </source>
</reference>
<dbReference type="InterPro" id="IPR025700">
    <property type="entry name" value="Lys/Orn_oxygenase"/>
</dbReference>
<evidence type="ECO:0000256" key="6">
    <source>
        <dbReference type="ARBA" id="ARBA00022857"/>
    </source>
</evidence>
<dbReference type="PANTHER" id="PTHR42802">
    <property type="entry name" value="MONOOXYGENASE"/>
    <property type="match status" value="1"/>
</dbReference>
<dbReference type="GO" id="GO:0004497">
    <property type="term" value="F:monooxygenase activity"/>
    <property type="evidence" value="ECO:0007669"/>
    <property type="project" value="UniProtKB-KW"/>
</dbReference>
<evidence type="ECO:0000256" key="1">
    <source>
        <dbReference type="ARBA" id="ARBA00001974"/>
    </source>
</evidence>
<evidence type="ECO:0000256" key="7">
    <source>
        <dbReference type="ARBA" id="ARBA00023002"/>
    </source>
</evidence>
<dbReference type="PANTHER" id="PTHR42802:SF1">
    <property type="entry name" value="L-ORNITHINE N(5)-MONOOXYGENASE"/>
    <property type="match status" value="1"/>
</dbReference>
<organism evidence="8 9">
    <name type="scientific">Methylomicrobium album BG8</name>
    <dbReference type="NCBI Taxonomy" id="686340"/>
    <lineage>
        <taxon>Bacteria</taxon>
        <taxon>Pseudomonadati</taxon>
        <taxon>Pseudomonadota</taxon>
        <taxon>Gammaproteobacteria</taxon>
        <taxon>Methylococcales</taxon>
        <taxon>Methylococcaceae</taxon>
        <taxon>Methylomicrobium</taxon>
    </lineage>
</organism>
<keyword evidence="5" id="KW-0274">FAD</keyword>
<dbReference type="Gene3D" id="3.50.50.60">
    <property type="entry name" value="FAD/NAD(P)-binding domain"/>
    <property type="match status" value="1"/>
</dbReference>
<dbReference type="InterPro" id="IPR036188">
    <property type="entry name" value="FAD/NAD-bd_sf"/>
</dbReference>
<comment type="pathway">
    <text evidence="2">Siderophore biosynthesis.</text>
</comment>
<evidence type="ECO:0000313" key="8">
    <source>
        <dbReference type="EMBL" id="EIC30052.1"/>
    </source>
</evidence>
<evidence type="ECO:0000256" key="3">
    <source>
        <dbReference type="ARBA" id="ARBA00007588"/>
    </source>
</evidence>
<keyword evidence="6" id="KW-0521">NADP</keyword>
<evidence type="ECO:0000313" key="9">
    <source>
        <dbReference type="Proteomes" id="UP000005090"/>
    </source>
</evidence>
<keyword evidence="8" id="KW-0503">Monooxygenase</keyword>
<dbReference type="SUPFAM" id="SSF51905">
    <property type="entry name" value="FAD/NAD(P)-binding domain"/>
    <property type="match status" value="1"/>
</dbReference>
<evidence type="ECO:0000256" key="2">
    <source>
        <dbReference type="ARBA" id="ARBA00004924"/>
    </source>
</evidence>
<name>H8GGT9_METAL</name>
<gene>
    <name evidence="8" type="ORF">Metal_2316</name>
</gene>
<protein>
    <submittedName>
        <fullName evidence="8">Lysine/ornithine N-monooxygenase</fullName>
    </submittedName>
</protein>
<evidence type="ECO:0000256" key="5">
    <source>
        <dbReference type="ARBA" id="ARBA00022827"/>
    </source>
</evidence>
<evidence type="ECO:0000256" key="4">
    <source>
        <dbReference type="ARBA" id="ARBA00022630"/>
    </source>
</evidence>
<dbReference type="STRING" id="686340.Metal_2316"/>
<dbReference type="AlphaFoldDB" id="H8GGT9"/>
<comment type="similarity">
    <text evidence="3">Belongs to the lysine N(6)-hydroxylase/L-ornithine N(5)-oxygenase family.</text>
</comment>
<dbReference type="eggNOG" id="COG3486">
    <property type="taxonomic scope" value="Bacteria"/>
</dbReference>
<sequence>MNDRLDLAGIGIGPFNLSLAALLSKVPHCRARFFERRNSFNWHPGMMLPGTQMQTSYLKDLVTPIDPSNSYGFLSYLVKKGRFYRFINAEYPRVRRIEFADYLRWAAEQLPSLSFGTAVDSVAFDTHGFGLRGDGGANVHSRHLVVATGMKLNIPAWVERYVGDNCLHSHHYVGSEFSVAGKRVAIIGGGQSGAEIFLDLMAGNRGRAEKIVWLSRRQNLDPLDETAFINEYFTPHYVRNFHRLPEARKPPIVSSHKLTGDGVSPATLQALSQYLYDSDFLDCDTTPYAILPNREVHLMSGGKNAFHLYMRNGFNHTDESVVVDKIILATGYRYQLPECLMPLRGRLDLDADGLPRLTEDYRVPWDGPAEHRIYMQNAGRNSHGVADAQLSLAAWRSAIIINSLMEEAIYDVDPCPSPLQWGEDYPAKTQTGSENQDTATLLRVGRV</sequence>
<dbReference type="Proteomes" id="UP000005090">
    <property type="component" value="Chromosome"/>
</dbReference>
<dbReference type="HOGENOM" id="CLU_020931_0_0_6"/>
<keyword evidence="9" id="KW-1185">Reference proteome</keyword>
<keyword evidence="7" id="KW-0560">Oxidoreductase</keyword>
<comment type="cofactor">
    <cofactor evidence="1">
        <name>FAD</name>
        <dbReference type="ChEBI" id="CHEBI:57692"/>
    </cofactor>
</comment>
<proteinExistence type="inferred from homology"/>
<keyword evidence="4" id="KW-0285">Flavoprotein</keyword>
<dbReference type="RefSeq" id="WP_005372410.1">
    <property type="nucleotide sequence ID" value="NZ_CM001475.1"/>
</dbReference>
<accession>H8GGT9</accession>